<sequence length="68" mass="6659">MRPHLKTLALTAAAAALTVSLTACGSSDNAAKEVTVVGSGQVRGAPDILNADIGIEVVAPDVSGAVSE</sequence>
<evidence type="ECO:0008006" key="4">
    <source>
        <dbReference type="Google" id="ProtNLM"/>
    </source>
</evidence>
<feature type="signal peptide" evidence="1">
    <location>
        <begin position="1"/>
        <end position="25"/>
    </location>
</feature>
<evidence type="ECO:0000256" key="1">
    <source>
        <dbReference type="SAM" id="SignalP"/>
    </source>
</evidence>
<feature type="chain" id="PRO_5025001313" description="ABC transporter substrate-binding protein" evidence="1">
    <location>
        <begin position="26"/>
        <end position="68"/>
    </location>
</feature>
<feature type="non-terminal residue" evidence="2">
    <location>
        <position position="68"/>
    </location>
</feature>
<proteinExistence type="predicted"/>
<evidence type="ECO:0000313" key="2">
    <source>
        <dbReference type="EMBL" id="KAB2586871.1"/>
    </source>
</evidence>
<keyword evidence="1" id="KW-0732">Signal</keyword>
<dbReference type="EMBL" id="MRBO01000111">
    <property type="protein sequence ID" value="KAB2586871.1"/>
    <property type="molecule type" value="Genomic_DNA"/>
</dbReference>
<accession>A0A5N5EAG3</accession>
<name>A0A5N5EAG3_RHOER</name>
<organism evidence="2 3">
    <name type="scientific">Rhodococcus erythropolis</name>
    <name type="common">Arthrobacter picolinophilus</name>
    <dbReference type="NCBI Taxonomy" id="1833"/>
    <lineage>
        <taxon>Bacteria</taxon>
        <taxon>Bacillati</taxon>
        <taxon>Actinomycetota</taxon>
        <taxon>Actinomycetes</taxon>
        <taxon>Mycobacteriales</taxon>
        <taxon>Nocardiaceae</taxon>
        <taxon>Rhodococcus</taxon>
        <taxon>Rhodococcus erythropolis group</taxon>
    </lineage>
</organism>
<comment type="caution">
    <text evidence="2">The sequence shown here is derived from an EMBL/GenBank/DDBJ whole genome shotgun (WGS) entry which is preliminary data.</text>
</comment>
<dbReference type="PROSITE" id="PS51257">
    <property type="entry name" value="PROKAR_LIPOPROTEIN"/>
    <property type="match status" value="1"/>
</dbReference>
<protein>
    <recommendedName>
        <fullName evidence="4">ABC transporter substrate-binding protein</fullName>
    </recommendedName>
</protein>
<reference evidence="2 3" key="1">
    <citation type="journal article" date="2017" name="Poromechanics V (2013)">
        <title>Genomic Characterization of the Arsenic-Tolerant Actinobacterium, &lt;i&gt;Rhodococcus erythropolis&lt;/i&gt; S43.</title>
        <authorList>
            <person name="Retamal-Morales G."/>
            <person name="Mehnert M."/>
            <person name="Schwabe R."/>
            <person name="Tischler D."/>
            <person name="Schloemann M."/>
            <person name="Levican G.J."/>
        </authorList>
    </citation>
    <scope>NUCLEOTIDE SEQUENCE [LARGE SCALE GENOMIC DNA]</scope>
    <source>
        <strain evidence="2 3">S43</strain>
    </source>
</reference>
<dbReference type="AlphaFoldDB" id="A0A5N5EAG3"/>
<dbReference type="Proteomes" id="UP000325576">
    <property type="component" value="Unassembled WGS sequence"/>
</dbReference>
<evidence type="ECO:0000313" key="3">
    <source>
        <dbReference type="Proteomes" id="UP000325576"/>
    </source>
</evidence>
<gene>
    <name evidence="2" type="ORF">BS297_02960</name>
</gene>